<reference evidence="2" key="1">
    <citation type="submission" date="2020-04" db="EMBL/GenBank/DDBJ databases">
        <authorList>
            <person name="Alioto T."/>
            <person name="Alioto T."/>
            <person name="Gomez Garrido J."/>
        </authorList>
    </citation>
    <scope>NUCLEOTIDE SEQUENCE</scope>
    <source>
        <strain evidence="2">A484AB</strain>
    </source>
</reference>
<evidence type="ECO:0000256" key="1">
    <source>
        <dbReference type="SAM" id="MobiDB-lite"/>
    </source>
</evidence>
<dbReference type="Proteomes" id="UP001152795">
    <property type="component" value="Unassembled WGS sequence"/>
</dbReference>
<comment type="caution">
    <text evidence="2">The sequence shown here is derived from an EMBL/GenBank/DDBJ whole genome shotgun (WGS) entry which is preliminary data.</text>
</comment>
<accession>A0A7D9J740</accession>
<gene>
    <name evidence="2" type="ORF">PACLA_8A076885</name>
</gene>
<evidence type="ECO:0000313" key="3">
    <source>
        <dbReference type="Proteomes" id="UP001152795"/>
    </source>
</evidence>
<organism evidence="2 3">
    <name type="scientific">Paramuricea clavata</name>
    <name type="common">Red gorgonian</name>
    <name type="synonym">Violescent sea-whip</name>
    <dbReference type="NCBI Taxonomy" id="317549"/>
    <lineage>
        <taxon>Eukaryota</taxon>
        <taxon>Metazoa</taxon>
        <taxon>Cnidaria</taxon>
        <taxon>Anthozoa</taxon>
        <taxon>Octocorallia</taxon>
        <taxon>Malacalcyonacea</taxon>
        <taxon>Plexauridae</taxon>
        <taxon>Paramuricea</taxon>
    </lineage>
</organism>
<feature type="region of interest" description="Disordered" evidence="1">
    <location>
        <begin position="1"/>
        <end position="30"/>
    </location>
</feature>
<dbReference type="Pfam" id="PF13365">
    <property type="entry name" value="Trypsin_2"/>
    <property type="match status" value="1"/>
</dbReference>
<dbReference type="EMBL" id="CACRXK020012484">
    <property type="protein sequence ID" value="CAB4023404.1"/>
    <property type="molecule type" value="Genomic_DNA"/>
</dbReference>
<dbReference type="InterPro" id="IPR009003">
    <property type="entry name" value="Peptidase_S1_PA"/>
</dbReference>
<dbReference type="SUPFAM" id="SSF50494">
    <property type="entry name" value="Trypsin-like serine proteases"/>
    <property type="match status" value="1"/>
</dbReference>
<feature type="compositionally biased region" description="Polar residues" evidence="1">
    <location>
        <begin position="1"/>
        <end position="14"/>
    </location>
</feature>
<keyword evidence="3" id="KW-1185">Reference proteome</keyword>
<dbReference type="InterPro" id="IPR043504">
    <property type="entry name" value="Peptidase_S1_PA_chymotrypsin"/>
</dbReference>
<dbReference type="AlphaFoldDB" id="A0A7D9J740"/>
<dbReference type="Gene3D" id="2.40.10.10">
    <property type="entry name" value="Trypsin-like serine proteases"/>
    <property type="match status" value="2"/>
</dbReference>
<protein>
    <submittedName>
        <fullName evidence="2">Uncharacterized protein</fullName>
    </submittedName>
</protein>
<sequence>MVEDSSNFRWPNETSSEASSSGSQLTGDSYPKGSMNANYVQRMGKCVKSVCMIALKNKDDDEPTYTGTGWLVAKEESESYIMTNYHVISAIKQRRRQTQREIKVVIQFDYLTKAQPSCVEFEVAQQAEISNVDLDYAVLKVQSNCPGRECLKVCTRSPNPNSNVTVIGHPKAESKSCMLGKVVHTPSSSENIRKWVEDKTKQYCPHEHCDGKEKEVVCVHNYEKWDKLEVRKDFLLIHNCQTGHGASGSPVVNDNGEVIALHSWGMFLGNEQQREKPALEFAHSINSIVKDININKKNEALARKLNFYGMKT</sequence>
<dbReference type="PANTHER" id="PTHR14389:SF3">
    <property type="entry name" value="PROTEIN FAM111A-LIKE"/>
    <property type="match status" value="1"/>
</dbReference>
<proteinExistence type="predicted"/>
<dbReference type="PANTHER" id="PTHR14389">
    <property type="entry name" value="SI:CH1073-475A24.1"/>
    <property type="match status" value="1"/>
</dbReference>
<name>A0A7D9J740_PARCT</name>
<evidence type="ECO:0000313" key="2">
    <source>
        <dbReference type="EMBL" id="CAB4023404.1"/>
    </source>
</evidence>
<dbReference type="OrthoDB" id="10025068at2759"/>